<organism evidence="11 12">
    <name type="scientific">Gigaspora margarita</name>
    <dbReference type="NCBI Taxonomy" id="4874"/>
    <lineage>
        <taxon>Eukaryota</taxon>
        <taxon>Fungi</taxon>
        <taxon>Fungi incertae sedis</taxon>
        <taxon>Mucoromycota</taxon>
        <taxon>Glomeromycotina</taxon>
        <taxon>Glomeromycetes</taxon>
        <taxon>Diversisporales</taxon>
        <taxon>Gigasporaceae</taxon>
        <taxon>Gigaspora</taxon>
    </lineage>
</organism>
<evidence type="ECO:0000256" key="3">
    <source>
        <dbReference type="ARBA" id="ARBA00022723"/>
    </source>
</evidence>
<reference evidence="11 12" key="1">
    <citation type="journal article" date="2019" name="Environ. Microbiol.">
        <title>At the nexus of three kingdoms: the genome of the mycorrhizal fungus Gigaspora margarita provides insights into plant, endobacterial and fungal interactions.</title>
        <authorList>
            <person name="Venice F."/>
            <person name="Ghignone S."/>
            <person name="Salvioli di Fossalunga A."/>
            <person name="Amselem J."/>
            <person name="Novero M."/>
            <person name="Xianan X."/>
            <person name="Sedzielewska Toro K."/>
            <person name="Morin E."/>
            <person name="Lipzen A."/>
            <person name="Grigoriev I.V."/>
            <person name="Henrissat B."/>
            <person name="Martin F.M."/>
            <person name="Bonfante P."/>
        </authorList>
    </citation>
    <scope>NUCLEOTIDE SEQUENCE [LARGE SCALE GENOMIC DNA]</scope>
    <source>
        <strain evidence="11 12">BEG34</strain>
    </source>
</reference>
<feature type="chain" id="PRO_5034953986" evidence="8">
    <location>
        <begin position="23"/>
        <end position="379"/>
    </location>
</feature>
<comment type="cofactor">
    <cofactor evidence="1">
        <name>Co(2+)</name>
        <dbReference type="ChEBI" id="CHEBI:48828"/>
    </cofactor>
</comment>
<dbReference type="InterPro" id="IPR011330">
    <property type="entry name" value="Glyco_hydro/deAcase_b/a-brl"/>
</dbReference>
<dbReference type="Pfam" id="PF00187">
    <property type="entry name" value="Chitin_bind_1"/>
    <property type="match status" value="2"/>
</dbReference>
<accession>A0A8H4ESY9</accession>
<dbReference type="SUPFAM" id="SSF88713">
    <property type="entry name" value="Glycoside hydrolase/deacetylase"/>
    <property type="match status" value="1"/>
</dbReference>
<dbReference type="GO" id="GO:0016810">
    <property type="term" value="F:hydrolase activity, acting on carbon-nitrogen (but not peptide) bonds"/>
    <property type="evidence" value="ECO:0007669"/>
    <property type="project" value="InterPro"/>
</dbReference>
<dbReference type="PANTHER" id="PTHR46471">
    <property type="entry name" value="CHITIN DEACETYLASE"/>
    <property type="match status" value="1"/>
</dbReference>
<keyword evidence="6" id="KW-0119">Carbohydrate metabolism</keyword>
<evidence type="ECO:0000259" key="10">
    <source>
        <dbReference type="PROSITE" id="PS51677"/>
    </source>
</evidence>
<evidence type="ECO:0000256" key="5">
    <source>
        <dbReference type="ARBA" id="ARBA00022801"/>
    </source>
</evidence>
<feature type="domain" description="NodB homology" evidence="10">
    <location>
        <begin position="152"/>
        <end position="340"/>
    </location>
</feature>
<evidence type="ECO:0000259" key="9">
    <source>
        <dbReference type="PROSITE" id="PS50941"/>
    </source>
</evidence>
<feature type="disulfide bond" evidence="7">
    <location>
        <begin position="44"/>
        <end position="58"/>
    </location>
</feature>
<dbReference type="Proteomes" id="UP000439903">
    <property type="component" value="Unassembled WGS sequence"/>
</dbReference>
<dbReference type="AlphaFoldDB" id="A0A8H4ESY9"/>
<dbReference type="Pfam" id="PF01522">
    <property type="entry name" value="Polysacc_deac_1"/>
    <property type="match status" value="1"/>
</dbReference>
<dbReference type="GO" id="GO:0008061">
    <property type="term" value="F:chitin binding"/>
    <property type="evidence" value="ECO:0007669"/>
    <property type="project" value="UniProtKB-UniRule"/>
</dbReference>
<evidence type="ECO:0000256" key="6">
    <source>
        <dbReference type="ARBA" id="ARBA00023277"/>
    </source>
</evidence>
<comment type="caution">
    <text evidence="7">Lacks conserved residue(s) required for the propagation of feature annotation.</text>
</comment>
<protein>
    <submittedName>
        <fullName evidence="11">Glycoside hydrolase/deacetylase</fullName>
    </submittedName>
</protein>
<keyword evidence="4 8" id="KW-0732">Signal</keyword>
<keyword evidence="7" id="KW-1015">Disulfide bond</keyword>
<dbReference type="InterPro" id="IPR002509">
    <property type="entry name" value="NODB_dom"/>
</dbReference>
<proteinExistence type="predicted"/>
<dbReference type="PANTHER" id="PTHR46471:SF2">
    <property type="entry name" value="CHITIN DEACETYLASE-RELATED"/>
    <property type="match status" value="1"/>
</dbReference>
<dbReference type="Gene3D" id="3.20.20.370">
    <property type="entry name" value="Glycoside hydrolase/deacetylase"/>
    <property type="match status" value="1"/>
</dbReference>
<feature type="domain" description="Chitin-binding type-1" evidence="9">
    <location>
        <begin position="28"/>
        <end position="71"/>
    </location>
</feature>
<name>A0A8H4ESY9_GIGMA</name>
<evidence type="ECO:0000256" key="7">
    <source>
        <dbReference type="PROSITE-ProRule" id="PRU00261"/>
    </source>
</evidence>
<comment type="caution">
    <text evidence="11">The sequence shown here is derived from an EMBL/GenBank/DDBJ whole genome shotgun (WGS) entry which is preliminary data.</text>
</comment>
<keyword evidence="3" id="KW-0479">Metal-binding</keyword>
<keyword evidence="5 11" id="KW-0378">Hydrolase</keyword>
<feature type="disulfide bond" evidence="7">
    <location>
        <begin position="97"/>
        <end position="109"/>
    </location>
</feature>
<evidence type="ECO:0000256" key="1">
    <source>
        <dbReference type="ARBA" id="ARBA00001941"/>
    </source>
</evidence>
<dbReference type="PROSITE" id="PS00026">
    <property type="entry name" value="CHIT_BIND_I_1"/>
    <property type="match status" value="2"/>
</dbReference>
<sequence>MCKMNYSILILALLCLIGISSAQDISVDGTCGHDKNTKCPDNYCCSQWGYCGSTSDFCGEGCQQGFGTCGQASSNSGSSSSQVSTDGTCGPTSNTRCPDNSCCSQWGYCGSTSDFCDTNQGCQKGYGTCGLSNTNDNTNGDVKVVYNCQSSKTMALTFDDGPRPWTNDLLDTLDKKKIKATFFFNGHNADQHCIYDYAEIVQRAYSSGHLIAHHTWSHQDLTQVSSDELDYQLDFLNTAFKKILGVTPRYFRPPFGAGPDNSTIKSAILAKGMDKLIIWDVDPQDAIDGVTEPQSEKTFNKETSDRKSHIVVNHDMVETTVSKLAPYEISRATKNGYKFDTVAGCIGDSDPSDWYNIDTGSFGTRDETWTCTSDDMHST</sequence>
<dbReference type="GO" id="GO:0046872">
    <property type="term" value="F:metal ion binding"/>
    <property type="evidence" value="ECO:0007669"/>
    <property type="project" value="UniProtKB-KW"/>
</dbReference>
<dbReference type="CDD" id="cd00035">
    <property type="entry name" value="ChtBD1"/>
    <property type="match status" value="2"/>
</dbReference>
<dbReference type="InterPro" id="IPR036861">
    <property type="entry name" value="Endochitinase-like_sf"/>
</dbReference>
<feature type="signal peptide" evidence="8">
    <location>
        <begin position="1"/>
        <end position="22"/>
    </location>
</feature>
<dbReference type="SMART" id="SM00270">
    <property type="entry name" value="ChtBD1"/>
    <property type="match status" value="2"/>
</dbReference>
<dbReference type="GO" id="GO:0005975">
    <property type="term" value="P:carbohydrate metabolic process"/>
    <property type="evidence" value="ECO:0007669"/>
    <property type="project" value="InterPro"/>
</dbReference>
<evidence type="ECO:0000256" key="4">
    <source>
        <dbReference type="ARBA" id="ARBA00022729"/>
    </source>
</evidence>
<dbReference type="InterPro" id="IPR001002">
    <property type="entry name" value="Chitin-bd_1"/>
</dbReference>
<keyword evidence="12" id="KW-1185">Reference proteome</keyword>
<evidence type="ECO:0000313" key="12">
    <source>
        <dbReference type="Proteomes" id="UP000439903"/>
    </source>
</evidence>
<evidence type="ECO:0000256" key="2">
    <source>
        <dbReference type="ARBA" id="ARBA00022669"/>
    </source>
</evidence>
<dbReference type="Gene3D" id="3.30.60.10">
    <property type="entry name" value="Endochitinase-like"/>
    <property type="match status" value="2"/>
</dbReference>
<evidence type="ECO:0000313" key="11">
    <source>
        <dbReference type="EMBL" id="KAF0548098.1"/>
    </source>
</evidence>
<dbReference type="SUPFAM" id="SSF57016">
    <property type="entry name" value="Plant lectins/antimicrobial peptides"/>
    <property type="match status" value="2"/>
</dbReference>
<keyword evidence="2 7" id="KW-0147">Chitin-binding</keyword>
<dbReference type="PROSITE" id="PS50941">
    <property type="entry name" value="CHIT_BIND_I_2"/>
    <property type="match status" value="2"/>
</dbReference>
<feature type="disulfide bond" evidence="7">
    <location>
        <begin position="39"/>
        <end position="51"/>
    </location>
</feature>
<dbReference type="OrthoDB" id="407355at2759"/>
<evidence type="ECO:0000256" key="8">
    <source>
        <dbReference type="SAM" id="SignalP"/>
    </source>
</evidence>
<feature type="domain" description="Chitin-binding type-1" evidence="9">
    <location>
        <begin position="86"/>
        <end position="131"/>
    </location>
</feature>
<gene>
    <name evidence="11" type="ORF">F8M41_000155</name>
</gene>
<dbReference type="EMBL" id="WTPW01000101">
    <property type="protein sequence ID" value="KAF0548098.1"/>
    <property type="molecule type" value="Genomic_DNA"/>
</dbReference>
<dbReference type="PROSITE" id="PS51677">
    <property type="entry name" value="NODB"/>
    <property type="match status" value="1"/>
</dbReference>
<dbReference type="InterPro" id="IPR018371">
    <property type="entry name" value="Chitin-binding_1_CS"/>
</dbReference>
<feature type="disulfide bond" evidence="7">
    <location>
        <begin position="102"/>
        <end position="116"/>
    </location>
</feature>